<dbReference type="Gene3D" id="3.10.350.10">
    <property type="entry name" value="LysM domain"/>
    <property type="match status" value="1"/>
</dbReference>
<dbReference type="Proteomes" id="UP000029108">
    <property type="component" value="Unassembled WGS sequence"/>
</dbReference>
<dbReference type="RefSeq" id="WP_051923579.1">
    <property type="nucleotide sequence ID" value="NZ_JDUU01000023.1"/>
</dbReference>
<feature type="domain" description="LysM" evidence="2">
    <location>
        <begin position="59"/>
        <end position="109"/>
    </location>
</feature>
<dbReference type="EMBL" id="JGYN01000001">
    <property type="protein sequence ID" value="KFI53913.1"/>
    <property type="molecule type" value="Genomic_DNA"/>
</dbReference>
<gene>
    <name evidence="3" type="ORF">BBIA_1261</name>
</gene>
<comment type="caution">
    <text evidence="3">The sequence shown here is derived from an EMBL/GenBank/DDBJ whole genome shotgun (WGS) entry which is preliminary data.</text>
</comment>
<evidence type="ECO:0000313" key="4">
    <source>
        <dbReference type="Proteomes" id="UP000029108"/>
    </source>
</evidence>
<sequence length="112" mass="11978">MNAIAGTAGAVGRGSRAESRVSKLLQTVAAFGLCVMMASAVLLTVMPSNPRSLSASETTSYTVRPGDTLWSYAERITPQGGDVAENVELIMRLNHMDDTQIEPGQQIRVPKE</sequence>
<dbReference type="InterPro" id="IPR018392">
    <property type="entry name" value="LysM"/>
</dbReference>
<protein>
    <submittedName>
        <fullName evidence="3">Peptidoglycan-binding LysM</fullName>
    </submittedName>
</protein>
<name>A0A087A563_9BIFI</name>
<dbReference type="CDD" id="cd00118">
    <property type="entry name" value="LysM"/>
    <property type="match status" value="1"/>
</dbReference>
<keyword evidence="4" id="KW-1185">Reference proteome</keyword>
<dbReference type="OrthoDB" id="5084290at2"/>
<feature type="transmembrane region" description="Helical" evidence="1">
    <location>
        <begin position="27"/>
        <end position="46"/>
    </location>
</feature>
<evidence type="ECO:0000259" key="2">
    <source>
        <dbReference type="PROSITE" id="PS51782"/>
    </source>
</evidence>
<dbReference type="AlphaFoldDB" id="A0A087A563"/>
<dbReference type="Pfam" id="PF01476">
    <property type="entry name" value="LysM"/>
    <property type="match status" value="1"/>
</dbReference>
<keyword evidence="1" id="KW-1133">Transmembrane helix</keyword>
<organism evidence="3 4">
    <name type="scientific">Bifidobacterium biavatii DSM 23969</name>
    <dbReference type="NCBI Taxonomy" id="1437608"/>
    <lineage>
        <taxon>Bacteria</taxon>
        <taxon>Bacillati</taxon>
        <taxon>Actinomycetota</taxon>
        <taxon>Actinomycetes</taxon>
        <taxon>Bifidobacteriales</taxon>
        <taxon>Bifidobacteriaceae</taxon>
        <taxon>Bifidobacterium</taxon>
    </lineage>
</organism>
<reference evidence="3 4" key="1">
    <citation type="submission" date="2014-03" db="EMBL/GenBank/DDBJ databases">
        <title>Genomics of Bifidobacteria.</title>
        <authorList>
            <person name="Ventura M."/>
            <person name="Milani C."/>
            <person name="Lugli G.A."/>
        </authorList>
    </citation>
    <scope>NUCLEOTIDE SEQUENCE [LARGE SCALE GENOMIC DNA]</scope>
    <source>
        <strain evidence="3 4">DSM 23969</strain>
    </source>
</reference>
<evidence type="ECO:0000256" key="1">
    <source>
        <dbReference type="SAM" id="Phobius"/>
    </source>
</evidence>
<dbReference type="STRING" id="1437608.GCA_000771645_01169"/>
<dbReference type="eggNOG" id="COG1388">
    <property type="taxonomic scope" value="Bacteria"/>
</dbReference>
<evidence type="ECO:0000313" key="3">
    <source>
        <dbReference type="EMBL" id="KFI53913.1"/>
    </source>
</evidence>
<keyword evidence="1" id="KW-0472">Membrane</keyword>
<proteinExistence type="predicted"/>
<dbReference type="PROSITE" id="PS51782">
    <property type="entry name" value="LYSM"/>
    <property type="match status" value="1"/>
</dbReference>
<dbReference type="InterPro" id="IPR036779">
    <property type="entry name" value="LysM_dom_sf"/>
</dbReference>
<accession>A0A087A563</accession>
<dbReference type="SMART" id="SM00257">
    <property type="entry name" value="LysM"/>
    <property type="match status" value="1"/>
</dbReference>
<dbReference type="SUPFAM" id="SSF54106">
    <property type="entry name" value="LysM domain"/>
    <property type="match status" value="1"/>
</dbReference>
<keyword evidence="1" id="KW-0812">Transmembrane</keyword>